<keyword evidence="1" id="KW-0732">Signal</keyword>
<proteinExistence type="evidence at protein level"/>
<accession>O17890</accession>
<dbReference type="AlphaFoldDB" id="O17890"/>
<reference evidence="2 3" key="1">
    <citation type="journal article" date="1998" name="Science">
        <title>Genome sequence of the nematode C. elegans: a platform for investigating biology.</title>
        <authorList>
            <consortium name="The C. elegans sequencing consortium"/>
            <person name="Sulson J.E."/>
            <person name="Waterston R."/>
        </authorList>
    </citation>
    <scope>NUCLEOTIDE SEQUENCE [LARGE SCALE GENOMIC DNA]</scope>
    <source>
        <strain evidence="2 3">Bristol N2</strain>
    </source>
</reference>
<protein>
    <submittedName>
        <fullName evidence="2">UPAR/Ly6 domain-containing protein</fullName>
    </submittedName>
</protein>
<dbReference type="CTD" id="178384"/>
<dbReference type="InterPro" id="IPR045860">
    <property type="entry name" value="Snake_toxin-like_sf"/>
</dbReference>
<dbReference type="STRING" id="6239.F55B11.4.1"/>
<dbReference type="FunCoup" id="O17890">
    <property type="interactions" value="31"/>
</dbReference>
<evidence type="ECO:0000313" key="3">
    <source>
        <dbReference type="Proteomes" id="UP000001940"/>
    </source>
</evidence>
<dbReference type="Proteomes" id="UP000001940">
    <property type="component" value="Chromosome IV"/>
</dbReference>
<gene>
    <name evidence="2" type="ORF">CELE_F55B11.4</name>
    <name evidence="2 4" type="ORF">F55B11.4</name>
</gene>
<dbReference type="Bgee" id="WBGene00010086">
    <property type="expression patterns" value="Expressed in larva and 3 other cell types or tissues"/>
</dbReference>
<organism evidence="2 3">
    <name type="scientific">Caenorhabditis elegans</name>
    <dbReference type="NCBI Taxonomy" id="6239"/>
    <lineage>
        <taxon>Eukaryota</taxon>
        <taxon>Metazoa</taxon>
        <taxon>Ecdysozoa</taxon>
        <taxon>Nematoda</taxon>
        <taxon>Chromadorea</taxon>
        <taxon>Rhabditida</taxon>
        <taxon>Rhabditina</taxon>
        <taxon>Rhabditomorpha</taxon>
        <taxon>Rhabditoidea</taxon>
        <taxon>Rhabditidae</taxon>
        <taxon>Peloderinae</taxon>
        <taxon>Caenorhabditis</taxon>
    </lineage>
</organism>
<evidence type="ECO:0007829" key="5">
    <source>
        <dbReference type="PeptideAtlas" id="O17890"/>
    </source>
</evidence>
<dbReference type="SUPFAM" id="SSF57302">
    <property type="entry name" value="Snake toxin-like"/>
    <property type="match status" value="1"/>
</dbReference>
<dbReference type="eggNOG" id="ENOG502THS5">
    <property type="taxonomic scope" value="Eukaryota"/>
</dbReference>
<evidence type="ECO:0000313" key="2">
    <source>
        <dbReference type="EMBL" id="CAB05900.1"/>
    </source>
</evidence>
<dbReference type="OMA" id="KCYTLTR"/>
<dbReference type="RefSeq" id="NP_502750.1">
    <property type="nucleotide sequence ID" value="NM_070349.5"/>
</dbReference>
<dbReference type="HOGENOM" id="CLU_1788576_0_0_1"/>
<dbReference type="GeneID" id="178384"/>
<dbReference type="UCSC" id="F55B11.4">
    <property type="organism name" value="c. elegans"/>
</dbReference>
<dbReference type="WormBase" id="F55B11.4">
    <property type="protein sequence ID" value="CE16119"/>
    <property type="gene ID" value="WBGene00010086"/>
</dbReference>
<dbReference type="EMBL" id="BX284604">
    <property type="protein sequence ID" value="CAB05900.1"/>
    <property type="molecule type" value="Genomic_DNA"/>
</dbReference>
<keyword evidence="3" id="KW-1185">Reference proteome</keyword>
<dbReference type="PIR" id="T22693">
    <property type="entry name" value="T22693"/>
</dbReference>
<feature type="chain" id="PRO_5004157122" evidence="1">
    <location>
        <begin position="18"/>
        <end position="145"/>
    </location>
</feature>
<sequence>MLRFLLATCAVVGVANAIYCNSCDDFVSCGSPITQHCPRHSGCYTMTTNFGQTVISKGCAHDCQNLPPREGAHCLLCKGLDFCNSPQTEIGQGTIMRQQPPPPQIGGGAVPDNGYHIGHGVRPRSATQASVGLLMALPVIRGFVF</sequence>
<dbReference type="PaxDb" id="6239-F55B11.4"/>
<dbReference type="OrthoDB" id="5772619at2759"/>
<dbReference type="PeptideAtlas" id="O17890"/>
<evidence type="ECO:0000256" key="1">
    <source>
        <dbReference type="SAM" id="SignalP"/>
    </source>
</evidence>
<name>O17890_CAEEL</name>
<dbReference type="AGR" id="WB:WBGene00010086"/>
<feature type="signal peptide" evidence="1">
    <location>
        <begin position="1"/>
        <end position="17"/>
    </location>
</feature>
<keyword evidence="5" id="KW-1267">Proteomics identification</keyword>
<dbReference type="InParanoid" id="O17890"/>
<dbReference type="KEGG" id="cel:CELE_F55B11.4"/>
<evidence type="ECO:0000313" key="4">
    <source>
        <dbReference type="WormBase" id="F55B11.4"/>
    </source>
</evidence>